<protein>
    <submittedName>
        <fullName evidence="2">Uncharacterized protein</fullName>
    </submittedName>
</protein>
<keyword evidence="1" id="KW-0472">Membrane</keyword>
<proteinExistence type="predicted"/>
<comment type="caution">
    <text evidence="2">The sequence shown here is derived from an EMBL/GenBank/DDBJ whole genome shotgun (WGS) entry which is preliminary data.</text>
</comment>
<dbReference type="Proteomes" id="UP000176037">
    <property type="component" value="Unassembled WGS sequence"/>
</dbReference>
<keyword evidence="1" id="KW-1133">Transmembrane helix</keyword>
<keyword evidence="3" id="KW-1185">Reference proteome</keyword>
<evidence type="ECO:0000256" key="1">
    <source>
        <dbReference type="SAM" id="Phobius"/>
    </source>
</evidence>
<evidence type="ECO:0000313" key="2">
    <source>
        <dbReference type="EMBL" id="OFI34652.1"/>
    </source>
</evidence>
<reference evidence="2 3" key="1">
    <citation type="submission" date="2016-09" db="EMBL/GenBank/DDBJ databases">
        <title>Alteromonas lipolytica, a new species isolated from sea water.</title>
        <authorList>
            <person name="Wu Y.-H."/>
            <person name="Cheng H."/>
            <person name="Xu X.-W."/>
        </authorList>
    </citation>
    <scope>NUCLEOTIDE SEQUENCE [LARGE SCALE GENOMIC DNA]</scope>
    <source>
        <strain evidence="2 3">JW12</strain>
    </source>
</reference>
<feature type="transmembrane region" description="Helical" evidence="1">
    <location>
        <begin position="56"/>
        <end position="74"/>
    </location>
</feature>
<sequence>MNEHDENDALKQAYQTAKQRYPAPGRIKRAVTEHHDTGSNWWYLLVRPGRLPGREWLALTAALGCLLVLLTIYTSPVPPAGESKFVALEVEYHGYQDEINDSPDYREKLTVYTREYTQQLNTLNVFYSRPAMLASLDGDWLFTDCQNQKITVSHELIDDLRALQRVDPALMKGTFVALSFDEQGRLINIDSAPAEHC</sequence>
<dbReference type="OrthoDB" id="6330333at2"/>
<dbReference type="EMBL" id="MJIC01000010">
    <property type="protein sequence ID" value="OFI34652.1"/>
    <property type="molecule type" value="Genomic_DNA"/>
</dbReference>
<organism evidence="2 3">
    <name type="scientific">Alteromonas lipolytica</name>
    <dbReference type="NCBI Taxonomy" id="1856405"/>
    <lineage>
        <taxon>Bacteria</taxon>
        <taxon>Pseudomonadati</taxon>
        <taxon>Pseudomonadota</taxon>
        <taxon>Gammaproteobacteria</taxon>
        <taxon>Alteromonadales</taxon>
        <taxon>Alteromonadaceae</taxon>
        <taxon>Alteromonas/Salinimonas group</taxon>
        <taxon>Alteromonas</taxon>
    </lineage>
</organism>
<evidence type="ECO:0000313" key="3">
    <source>
        <dbReference type="Proteomes" id="UP000176037"/>
    </source>
</evidence>
<accession>A0A1E8FFE3</accession>
<dbReference type="RefSeq" id="WP_070175570.1">
    <property type="nucleotide sequence ID" value="NZ_BMJR01000001.1"/>
</dbReference>
<name>A0A1E8FFE3_9ALTE</name>
<keyword evidence="1" id="KW-0812">Transmembrane</keyword>
<gene>
    <name evidence="2" type="ORF">BFC17_13770</name>
</gene>
<dbReference type="STRING" id="1856405.BFC17_13770"/>
<dbReference type="AlphaFoldDB" id="A0A1E8FFE3"/>